<sequence>MNKVDQKDEFRNIVIQNQEDLTKICRNLAAFMGENGEKADVALKYATGFFDGLKVRYSVPDTKVPCIHAVIGKDEQKGTFVGNTLTCENKDTCSGAGMLLFVIKMITIYSMEPDGVLDFYIYFGDMPRDLPKADPDRTENVAVCLAQAEPVDQICSLLETMIR</sequence>
<evidence type="ECO:0000313" key="2">
    <source>
        <dbReference type="Proteomes" id="UP000823927"/>
    </source>
</evidence>
<protein>
    <recommendedName>
        <fullName evidence="3">DUF3786 domain-containing protein</fullName>
    </recommendedName>
</protein>
<dbReference type="AlphaFoldDB" id="A0A9D1F3U1"/>
<evidence type="ECO:0000313" key="1">
    <source>
        <dbReference type="EMBL" id="HIS46794.1"/>
    </source>
</evidence>
<evidence type="ECO:0008006" key="3">
    <source>
        <dbReference type="Google" id="ProtNLM"/>
    </source>
</evidence>
<proteinExistence type="predicted"/>
<gene>
    <name evidence="1" type="ORF">IAB46_04375</name>
</gene>
<name>A0A9D1F3U1_9FIRM</name>
<comment type="caution">
    <text evidence="1">The sequence shown here is derived from an EMBL/GenBank/DDBJ whole genome shotgun (WGS) entry which is preliminary data.</text>
</comment>
<accession>A0A9D1F3U1</accession>
<reference evidence="1" key="1">
    <citation type="submission" date="2020-10" db="EMBL/GenBank/DDBJ databases">
        <authorList>
            <person name="Gilroy R."/>
        </authorList>
    </citation>
    <scope>NUCLEOTIDE SEQUENCE</scope>
    <source>
        <strain evidence="1">CHK178-757</strain>
    </source>
</reference>
<dbReference type="Proteomes" id="UP000823927">
    <property type="component" value="Unassembled WGS sequence"/>
</dbReference>
<organism evidence="1 2">
    <name type="scientific">Candidatus Scybalocola faecigallinarum</name>
    <dbReference type="NCBI Taxonomy" id="2840941"/>
    <lineage>
        <taxon>Bacteria</taxon>
        <taxon>Bacillati</taxon>
        <taxon>Bacillota</taxon>
        <taxon>Clostridia</taxon>
        <taxon>Lachnospirales</taxon>
        <taxon>Lachnospiraceae</taxon>
        <taxon>Lachnospiraceae incertae sedis</taxon>
        <taxon>Candidatus Scybalocola (ex Gilroy et al. 2021)</taxon>
    </lineage>
</organism>
<reference evidence="1" key="2">
    <citation type="journal article" date="2021" name="PeerJ">
        <title>Extensive microbial diversity within the chicken gut microbiome revealed by metagenomics and culture.</title>
        <authorList>
            <person name="Gilroy R."/>
            <person name="Ravi A."/>
            <person name="Getino M."/>
            <person name="Pursley I."/>
            <person name="Horton D.L."/>
            <person name="Alikhan N.F."/>
            <person name="Baker D."/>
            <person name="Gharbi K."/>
            <person name="Hall N."/>
            <person name="Watson M."/>
            <person name="Adriaenssens E.M."/>
            <person name="Foster-Nyarko E."/>
            <person name="Jarju S."/>
            <person name="Secka A."/>
            <person name="Antonio M."/>
            <person name="Oren A."/>
            <person name="Chaudhuri R.R."/>
            <person name="La Ragione R."/>
            <person name="Hildebrand F."/>
            <person name="Pallen M.J."/>
        </authorList>
    </citation>
    <scope>NUCLEOTIDE SEQUENCE</scope>
    <source>
        <strain evidence="1">CHK178-757</strain>
    </source>
</reference>
<dbReference type="EMBL" id="DVIT01000016">
    <property type="protein sequence ID" value="HIS46794.1"/>
    <property type="molecule type" value="Genomic_DNA"/>
</dbReference>